<protein>
    <submittedName>
        <fullName evidence="2">Uncharacterized protein</fullName>
    </submittedName>
</protein>
<comment type="caution">
    <text evidence="2">The sequence shown here is derived from an EMBL/GenBank/DDBJ whole genome shotgun (WGS) entry which is preliminary data.</text>
</comment>
<accession>A0AAE1D702</accession>
<feature type="region of interest" description="Disordered" evidence="1">
    <location>
        <begin position="70"/>
        <end position="89"/>
    </location>
</feature>
<reference evidence="2" key="1">
    <citation type="journal article" date="2023" name="G3 (Bethesda)">
        <title>A reference genome for the long-term kleptoplast-retaining sea slug Elysia crispata morphotype clarki.</title>
        <authorList>
            <person name="Eastman K.E."/>
            <person name="Pendleton A.L."/>
            <person name="Shaikh M.A."/>
            <person name="Suttiyut T."/>
            <person name="Ogas R."/>
            <person name="Tomko P."/>
            <person name="Gavelis G."/>
            <person name="Widhalm J.R."/>
            <person name="Wisecaver J.H."/>
        </authorList>
    </citation>
    <scope>NUCLEOTIDE SEQUENCE</scope>
    <source>
        <strain evidence="2">ECLA1</strain>
    </source>
</reference>
<evidence type="ECO:0000256" key="1">
    <source>
        <dbReference type="SAM" id="MobiDB-lite"/>
    </source>
</evidence>
<feature type="compositionally biased region" description="Basic and acidic residues" evidence="1">
    <location>
        <begin position="78"/>
        <end position="89"/>
    </location>
</feature>
<keyword evidence="3" id="KW-1185">Reference proteome</keyword>
<dbReference type="AlphaFoldDB" id="A0AAE1D702"/>
<sequence>MTLLKYISSNGCLKAEEINVGTGLELAEEDPSSLNNTHLGMVTVPTSQETEYDGDVSNDEEMSSHLYVSFLDESNETGDPRKSDKASKP</sequence>
<evidence type="ECO:0000313" key="2">
    <source>
        <dbReference type="EMBL" id="KAK3758743.1"/>
    </source>
</evidence>
<organism evidence="2 3">
    <name type="scientific">Elysia crispata</name>
    <name type="common">lettuce slug</name>
    <dbReference type="NCBI Taxonomy" id="231223"/>
    <lineage>
        <taxon>Eukaryota</taxon>
        <taxon>Metazoa</taxon>
        <taxon>Spiralia</taxon>
        <taxon>Lophotrochozoa</taxon>
        <taxon>Mollusca</taxon>
        <taxon>Gastropoda</taxon>
        <taxon>Heterobranchia</taxon>
        <taxon>Euthyneura</taxon>
        <taxon>Panpulmonata</taxon>
        <taxon>Sacoglossa</taxon>
        <taxon>Placobranchoidea</taxon>
        <taxon>Plakobranchidae</taxon>
        <taxon>Elysia</taxon>
    </lineage>
</organism>
<proteinExistence type="predicted"/>
<dbReference type="EMBL" id="JAWDGP010005221">
    <property type="protein sequence ID" value="KAK3758743.1"/>
    <property type="molecule type" value="Genomic_DNA"/>
</dbReference>
<gene>
    <name evidence="2" type="ORF">RRG08_021352</name>
</gene>
<dbReference type="Proteomes" id="UP001283361">
    <property type="component" value="Unassembled WGS sequence"/>
</dbReference>
<evidence type="ECO:0000313" key="3">
    <source>
        <dbReference type="Proteomes" id="UP001283361"/>
    </source>
</evidence>
<name>A0AAE1D702_9GAST</name>